<gene>
    <name evidence="2" type="ORF">EDC64_110127</name>
</gene>
<feature type="region of interest" description="Disordered" evidence="1">
    <location>
        <begin position="770"/>
        <end position="800"/>
    </location>
</feature>
<proteinExistence type="predicted"/>
<dbReference type="EMBL" id="SMAI01000010">
    <property type="protein sequence ID" value="TCT03262.1"/>
    <property type="molecule type" value="Genomic_DNA"/>
</dbReference>
<dbReference type="OrthoDB" id="102964at2"/>
<comment type="caution">
    <text evidence="2">The sequence shown here is derived from an EMBL/GenBank/DDBJ whole genome shotgun (WGS) entry which is preliminary data.</text>
</comment>
<name>A0A4R3LRY5_9HYPH</name>
<organism evidence="2 3">
    <name type="scientific">Aquabacter spiritensis</name>
    <dbReference type="NCBI Taxonomy" id="933073"/>
    <lineage>
        <taxon>Bacteria</taxon>
        <taxon>Pseudomonadati</taxon>
        <taxon>Pseudomonadota</taxon>
        <taxon>Alphaproteobacteria</taxon>
        <taxon>Hyphomicrobiales</taxon>
        <taxon>Xanthobacteraceae</taxon>
        <taxon>Aquabacter</taxon>
    </lineage>
</organism>
<dbReference type="AlphaFoldDB" id="A0A4R3LRY5"/>
<keyword evidence="3" id="KW-1185">Reference proteome</keyword>
<evidence type="ECO:0000313" key="2">
    <source>
        <dbReference type="EMBL" id="TCT03262.1"/>
    </source>
</evidence>
<protein>
    <recommendedName>
        <fullName evidence="4">Carbohydrate-binding family V/XII</fullName>
    </recommendedName>
</protein>
<evidence type="ECO:0008006" key="4">
    <source>
        <dbReference type="Google" id="ProtNLM"/>
    </source>
</evidence>
<accession>A0A4R3LRY5</accession>
<feature type="region of interest" description="Disordered" evidence="1">
    <location>
        <begin position="675"/>
        <end position="700"/>
    </location>
</feature>
<reference evidence="2 3" key="1">
    <citation type="submission" date="2019-03" db="EMBL/GenBank/DDBJ databases">
        <title>Genomic Encyclopedia of Type Strains, Phase IV (KMG-IV): sequencing the most valuable type-strain genomes for metagenomic binning, comparative biology and taxonomic classification.</title>
        <authorList>
            <person name="Goeker M."/>
        </authorList>
    </citation>
    <scope>NUCLEOTIDE SEQUENCE [LARGE SCALE GENOMIC DNA]</scope>
    <source>
        <strain evidence="2 3">DSM 9035</strain>
    </source>
</reference>
<feature type="compositionally biased region" description="Gly residues" evidence="1">
    <location>
        <begin position="781"/>
        <end position="800"/>
    </location>
</feature>
<dbReference type="RefSeq" id="WP_132033070.1">
    <property type="nucleotide sequence ID" value="NZ_SMAI01000010.1"/>
</dbReference>
<sequence length="800" mass="84331">MHVAGLLDRSRSAGKGALVALLMSGLVLPHYAYAQQAPAAQSAPGVTQGLAWPRDFDVGDNRLEIYQPQIETWEGDRITGRAALAVGPKNGAPTYGFAQFAARATIDKASGLVHLDQIVVQKVEVATAPEKAPEIKSTIDQRLPKDGMTVRLDQLQASYAVNQKIAALRTQPVDNSPPKIVFTDTLTILVPISGEPALRPVDGANGFQRVINTRPLILRDSGGVYHLQAAGTWYESRDLNGPWLVTPQPTQALVNAGKAAAKAGTPDPLLSQDGKPITPPPAILVSTVPTELVQTNGQPQMLPVSGTSLLTMSNADHAVFMDPNNNDFYVLISGRWFRSAGMNGPWAYVAPDALPADFAKISPHDPKANVLVSVAGTPQAKEAAIAATIPQTSTVKRSATTTVSYAGAPQFADIPGTPLKYAVNTPLPVIQVSPSSYYVVNNGVWFVARAPSGPWAVAAEVPPVIYTIPVASPVHYVTYVRVYSTQPDAVVVGYTPGYMGVMVAPGGTVVYGTGYNCVGYVGAAYWYPCPTTYGYGAGFSLGAAVGFGFGFAAGWAWGAAVTPGWGPYWGAAPYGHWGYVNVNQANIYGRWGGAATVSHAWGTTWTGTDWGTRAWSGNTARGTDFAGRSAAAFNPYTGNYGAARDNTRYNPYTGARGTSSASISGNAYTGNYDATRQSAGANPTAGTAHASSTSVSRTNGQVDVDSKGVATNQRTGNSVAWNNGNVYADHDGNVYQHDNTGWNRNTGSGWQPVDRSFDSSQLDNERQARDFSAQRSTFGGDRFGGGGGFGGFHGGGGFRR</sequence>
<evidence type="ECO:0000256" key="1">
    <source>
        <dbReference type="SAM" id="MobiDB-lite"/>
    </source>
</evidence>
<evidence type="ECO:0000313" key="3">
    <source>
        <dbReference type="Proteomes" id="UP000294664"/>
    </source>
</evidence>
<dbReference type="Proteomes" id="UP000294664">
    <property type="component" value="Unassembled WGS sequence"/>
</dbReference>